<evidence type="ECO:0000256" key="11">
    <source>
        <dbReference type="SAM" id="Phobius"/>
    </source>
</evidence>
<keyword evidence="8 11" id="KW-0472">Membrane</keyword>
<sequence>MSKEAKAFDYCKSPDGHDMLQKFGVLFKPTALTAFAVSTIDVILYSHPKGYLQTLARYIHFSAPIFGATFAFVAGSNVAGSLRRKDDKLNWFIGGASSGAVVGVWRKSVMGGFVAAVALGLLAVGKKHCIQNDYDMFIPRDLTFQYGGLRSVRQDWTLMKHRPGNWTTGSDQ</sequence>
<dbReference type="OrthoDB" id="1913277at2759"/>
<evidence type="ECO:0000256" key="8">
    <source>
        <dbReference type="ARBA" id="ARBA00023136"/>
    </source>
</evidence>
<comment type="caution">
    <text evidence="12">The sequence shown here is derived from an EMBL/GenBank/DDBJ whole genome shotgun (WGS) entry which is preliminary data.</text>
</comment>
<gene>
    <name evidence="12" type="ORF">BDFB_006626</name>
</gene>
<dbReference type="GO" id="GO:0005743">
    <property type="term" value="C:mitochondrial inner membrane"/>
    <property type="evidence" value="ECO:0007669"/>
    <property type="project" value="UniProtKB-SubCell"/>
</dbReference>
<reference evidence="12 13" key="1">
    <citation type="submission" date="2017-03" db="EMBL/GenBank/DDBJ databases">
        <title>Genome of the blue death feigning beetle - Asbolus verrucosus.</title>
        <authorList>
            <person name="Rider S.D."/>
        </authorList>
    </citation>
    <scope>NUCLEOTIDE SEQUENCE [LARGE SCALE GENOMIC DNA]</scope>
    <source>
        <strain evidence="12">Butters</strain>
        <tissue evidence="12">Head and leg muscle</tissue>
    </source>
</reference>
<keyword evidence="5" id="KW-0999">Mitochondrion inner membrane</keyword>
<name>A0A482VX06_ASBVE</name>
<dbReference type="AlphaFoldDB" id="A0A482VX06"/>
<keyword evidence="13" id="KW-1185">Reference proteome</keyword>
<evidence type="ECO:0000256" key="4">
    <source>
        <dbReference type="ARBA" id="ARBA00022692"/>
    </source>
</evidence>
<evidence type="ECO:0000256" key="5">
    <source>
        <dbReference type="ARBA" id="ARBA00022792"/>
    </source>
</evidence>
<dbReference type="STRING" id="1661398.A0A482VX06"/>
<accession>A0A482VX06</accession>
<keyword evidence="6 11" id="KW-1133">Transmembrane helix</keyword>
<dbReference type="EMBL" id="QDEB01053751">
    <property type="protein sequence ID" value="RZC37310.1"/>
    <property type="molecule type" value="Genomic_DNA"/>
</dbReference>
<dbReference type="GO" id="GO:0006120">
    <property type="term" value="P:mitochondrial electron transport, NADH to ubiquinone"/>
    <property type="evidence" value="ECO:0007669"/>
    <property type="project" value="InterPro"/>
</dbReference>
<evidence type="ECO:0000256" key="9">
    <source>
        <dbReference type="ARBA" id="ARBA00030608"/>
    </source>
</evidence>
<keyword evidence="4 11" id="KW-0812">Transmembrane</keyword>
<feature type="transmembrane region" description="Helical" evidence="11">
    <location>
        <begin position="58"/>
        <end position="79"/>
    </location>
</feature>
<dbReference type="InterPro" id="IPR039205">
    <property type="entry name" value="NDUFA11"/>
</dbReference>
<organism evidence="12 13">
    <name type="scientific">Asbolus verrucosus</name>
    <name type="common">Desert ironclad beetle</name>
    <dbReference type="NCBI Taxonomy" id="1661398"/>
    <lineage>
        <taxon>Eukaryota</taxon>
        <taxon>Metazoa</taxon>
        <taxon>Ecdysozoa</taxon>
        <taxon>Arthropoda</taxon>
        <taxon>Hexapoda</taxon>
        <taxon>Insecta</taxon>
        <taxon>Pterygota</taxon>
        <taxon>Neoptera</taxon>
        <taxon>Endopterygota</taxon>
        <taxon>Coleoptera</taxon>
        <taxon>Polyphaga</taxon>
        <taxon>Cucujiformia</taxon>
        <taxon>Tenebrionidae</taxon>
        <taxon>Pimeliinae</taxon>
        <taxon>Asbolus</taxon>
    </lineage>
</organism>
<dbReference type="PANTHER" id="PTHR21382:SF1">
    <property type="entry name" value="NADH DEHYDROGENASE [UBIQUINONE] 1 ALPHA SUBCOMPLEX SUBUNIT 11"/>
    <property type="match status" value="1"/>
</dbReference>
<evidence type="ECO:0000313" key="12">
    <source>
        <dbReference type="EMBL" id="RZC37310.1"/>
    </source>
</evidence>
<evidence type="ECO:0000256" key="3">
    <source>
        <dbReference type="ARBA" id="ARBA00018191"/>
    </source>
</evidence>
<comment type="similarity">
    <text evidence="2">Belongs to the complex I NDUFA11 subunit family.</text>
</comment>
<keyword evidence="7" id="KW-0496">Mitochondrion</keyword>
<dbReference type="GO" id="GO:0045271">
    <property type="term" value="C:respiratory chain complex I"/>
    <property type="evidence" value="ECO:0007669"/>
    <property type="project" value="InterPro"/>
</dbReference>
<comment type="subcellular location">
    <subcellularLocation>
        <location evidence="1">Mitochondrion inner membrane</location>
        <topology evidence="1">Multi-pass membrane protein</topology>
        <orientation evidence="1">Matrix side</orientation>
    </subcellularLocation>
</comment>
<dbReference type="PANTHER" id="PTHR21382">
    <property type="entry name" value="NADH-UBIQUINONE OXIDOREDUCTASE SUBUNIT"/>
    <property type="match status" value="1"/>
</dbReference>
<evidence type="ECO:0000256" key="7">
    <source>
        <dbReference type="ARBA" id="ARBA00023128"/>
    </source>
</evidence>
<evidence type="ECO:0000256" key="10">
    <source>
        <dbReference type="ARBA" id="ARBA00031497"/>
    </source>
</evidence>
<dbReference type="Proteomes" id="UP000292052">
    <property type="component" value="Unassembled WGS sequence"/>
</dbReference>
<evidence type="ECO:0000256" key="2">
    <source>
        <dbReference type="ARBA" id="ARBA00008699"/>
    </source>
</evidence>
<evidence type="ECO:0000256" key="1">
    <source>
        <dbReference type="ARBA" id="ARBA00004292"/>
    </source>
</evidence>
<evidence type="ECO:0000256" key="6">
    <source>
        <dbReference type="ARBA" id="ARBA00022989"/>
    </source>
</evidence>
<evidence type="ECO:0000313" key="13">
    <source>
        <dbReference type="Proteomes" id="UP000292052"/>
    </source>
</evidence>
<feature type="transmembrane region" description="Helical" evidence="11">
    <location>
        <begin position="25"/>
        <end position="46"/>
    </location>
</feature>
<proteinExistence type="inferred from homology"/>
<protein>
    <recommendedName>
        <fullName evidence="3">NADH dehydrogenase [ubiquinone] 1 alpha subcomplex subunit 11</fullName>
    </recommendedName>
    <alternativeName>
        <fullName evidence="9">Complex I-B14.7</fullName>
    </alternativeName>
    <alternativeName>
        <fullName evidence="10">NADH-ubiquinone oxidoreductase subunit B14.7</fullName>
    </alternativeName>
</protein>